<sequence length="344" mass="39802">MSFWTPSNEFPSVKSQLDETPVVNRNYIADVEESSDHQALLLGIDAEDNEDNNDTLFLSTRAPQHQQQPEPTQQHGILSSSAPPRYHIPFETYSQDDKVLTRNIKVNAFSEELYSFLQQRNTVPPKIFVHIKGTSNLNEQYRRTYDSNGQQVTVEPVLVGKPGEYISHIDFDYTINCSDLVSQISNGFHVLTERKTGYVKTVPELCEDYVRDTHRLKELQLTKVIDWDEAVLSRLVTAGIRAHGYSQQLSITIEKREDKVTVKPASVISRMADNKFIQYFFYITFLFIFAWPMLILWRKKIGHVTLQSKWQMKLSEKRWCDQYMTEILGQIPPVRCGPIVTVHQ</sequence>
<proteinExistence type="predicted"/>
<dbReference type="OrthoDB" id="203796at2759"/>
<gene>
    <name evidence="2" type="ORF">INT45_001205</name>
</gene>
<dbReference type="PANTHER" id="PTHR37848:SF1">
    <property type="entry name" value="SUN DOMAIN-CONTAINING PROTEIN"/>
    <property type="match status" value="1"/>
</dbReference>
<organism evidence="2 3">
    <name type="scientific">Circinella minor</name>
    <dbReference type="NCBI Taxonomy" id="1195481"/>
    <lineage>
        <taxon>Eukaryota</taxon>
        <taxon>Fungi</taxon>
        <taxon>Fungi incertae sedis</taxon>
        <taxon>Mucoromycota</taxon>
        <taxon>Mucoromycotina</taxon>
        <taxon>Mucoromycetes</taxon>
        <taxon>Mucorales</taxon>
        <taxon>Lichtheimiaceae</taxon>
        <taxon>Circinella</taxon>
    </lineage>
</organism>
<evidence type="ECO:0000256" key="1">
    <source>
        <dbReference type="SAM" id="Phobius"/>
    </source>
</evidence>
<accession>A0A8H7S5Z1</accession>
<keyword evidence="1" id="KW-0472">Membrane</keyword>
<evidence type="ECO:0000313" key="2">
    <source>
        <dbReference type="EMBL" id="KAG2223457.1"/>
    </source>
</evidence>
<evidence type="ECO:0000313" key="3">
    <source>
        <dbReference type="Proteomes" id="UP000646827"/>
    </source>
</evidence>
<dbReference type="EMBL" id="JAEPRB010000060">
    <property type="protein sequence ID" value="KAG2223457.1"/>
    <property type="molecule type" value="Genomic_DNA"/>
</dbReference>
<name>A0A8H7S5Z1_9FUNG</name>
<dbReference type="Proteomes" id="UP000646827">
    <property type="component" value="Unassembled WGS sequence"/>
</dbReference>
<reference evidence="2 3" key="1">
    <citation type="submission" date="2020-12" db="EMBL/GenBank/DDBJ databases">
        <title>Metabolic potential, ecology and presence of endohyphal bacteria is reflected in genomic diversity of Mucoromycotina.</title>
        <authorList>
            <person name="Muszewska A."/>
            <person name="Okrasinska A."/>
            <person name="Steczkiewicz K."/>
            <person name="Drgas O."/>
            <person name="Orlowska M."/>
            <person name="Perlinska-Lenart U."/>
            <person name="Aleksandrzak-Piekarczyk T."/>
            <person name="Szatraj K."/>
            <person name="Zielenkiewicz U."/>
            <person name="Pilsyk S."/>
            <person name="Malc E."/>
            <person name="Mieczkowski P."/>
            <person name="Kruszewska J.S."/>
            <person name="Biernat P."/>
            <person name="Pawlowska J."/>
        </authorList>
    </citation>
    <scope>NUCLEOTIDE SEQUENCE [LARGE SCALE GENOMIC DNA]</scope>
    <source>
        <strain evidence="2 3">CBS 142.35</strain>
    </source>
</reference>
<keyword evidence="3" id="KW-1185">Reference proteome</keyword>
<dbReference type="AlphaFoldDB" id="A0A8H7S5Z1"/>
<comment type="caution">
    <text evidence="2">The sequence shown here is derived from an EMBL/GenBank/DDBJ whole genome shotgun (WGS) entry which is preliminary data.</text>
</comment>
<dbReference type="PANTHER" id="PTHR37848">
    <property type="entry name" value="EXPRESSED PROTEIN"/>
    <property type="match status" value="1"/>
</dbReference>
<keyword evidence="1" id="KW-1133">Transmembrane helix</keyword>
<keyword evidence="1" id="KW-0812">Transmembrane</keyword>
<protein>
    <submittedName>
        <fullName evidence="2">Uncharacterized protein</fullName>
    </submittedName>
</protein>
<feature type="transmembrane region" description="Helical" evidence="1">
    <location>
        <begin position="279"/>
        <end position="297"/>
    </location>
</feature>